<dbReference type="Proteomes" id="UP000245207">
    <property type="component" value="Unassembled WGS sequence"/>
</dbReference>
<dbReference type="InterPro" id="IPR036163">
    <property type="entry name" value="HMA_dom_sf"/>
</dbReference>
<gene>
    <name evidence="4" type="ORF">CTI12_AA575930</name>
</gene>
<feature type="region of interest" description="Disordered" evidence="2">
    <location>
        <begin position="200"/>
        <end position="285"/>
    </location>
</feature>
<dbReference type="OrthoDB" id="773760at2759"/>
<dbReference type="AlphaFoldDB" id="A0A2U1KQL5"/>
<organism evidence="4 5">
    <name type="scientific">Artemisia annua</name>
    <name type="common">Sweet wormwood</name>
    <dbReference type="NCBI Taxonomy" id="35608"/>
    <lineage>
        <taxon>Eukaryota</taxon>
        <taxon>Viridiplantae</taxon>
        <taxon>Streptophyta</taxon>
        <taxon>Embryophyta</taxon>
        <taxon>Tracheophyta</taxon>
        <taxon>Spermatophyta</taxon>
        <taxon>Magnoliopsida</taxon>
        <taxon>eudicotyledons</taxon>
        <taxon>Gunneridae</taxon>
        <taxon>Pentapetalae</taxon>
        <taxon>asterids</taxon>
        <taxon>campanulids</taxon>
        <taxon>Asterales</taxon>
        <taxon>Asteraceae</taxon>
        <taxon>Asteroideae</taxon>
        <taxon>Anthemideae</taxon>
        <taxon>Artemisiinae</taxon>
        <taxon>Artemisia</taxon>
    </lineage>
</organism>
<evidence type="ECO:0000313" key="4">
    <source>
        <dbReference type="EMBL" id="PWA39028.1"/>
    </source>
</evidence>
<sequence>MGEKDNNNTKQEGDGKKVVEVENKKKVDEGPITIILKLDLHCEGCAKKVKKSIRYVQGVESVKADSANNKLTVVGKLDPVHIKERVAYKTKKKVEIISPKPSKDEGGDKKGNEKPVEAKSNDQKPKEPQSTTVVLKISLHCDGCIQKIKRIISKIDGVESVKPDANKNLVTVKGTMNMKELIPYLKDKLKRNVDIVPPKKEENKVVDEKKDEKKVEGGDNKKEKDGDNDKKKDVVEKATEKSEDGEKKKKNDKAEAAVVGDQKKSDGEAKKTVGGDGDKGKNADVINRFEHSTHIPYTYTMPMYNQNYHNQDYGVSGYSTHAYANEGYLNHGYMMQYPHGPPPPPSPMSLHNPRASETDMFSADNANACSIM</sequence>
<dbReference type="PROSITE" id="PS50846">
    <property type="entry name" value="HMA_2"/>
    <property type="match status" value="2"/>
</dbReference>
<dbReference type="PANTHER" id="PTHR46413">
    <property type="entry name" value="HEAVY METAL-ASSOCIATED ISOPRENYLATED PLANT PROTEIN 6"/>
    <property type="match status" value="1"/>
</dbReference>
<feature type="compositionally biased region" description="Basic and acidic residues" evidence="2">
    <location>
        <begin position="101"/>
        <end position="127"/>
    </location>
</feature>
<dbReference type="Pfam" id="PF00403">
    <property type="entry name" value="HMA"/>
    <property type="match status" value="2"/>
</dbReference>
<dbReference type="SUPFAM" id="SSF55008">
    <property type="entry name" value="HMA, heavy metal-associated domain"/>
    <property type="match status" value="2"/>
</dbReference>
<dbReference type="InterPro" id="IPR006121">
    <property type="entry name" value="HMA_dom"/>
</dbReference>
<feature type="domain" description="HMA" evidence="3">
    <location>
        <begin position="130"/>
        <end position="193"/>
    </location>
</feature>
<evidence type="ECO:0000259" key="3">
    <source>
        <dbReference type="PROSITE" id="PS50846"/>
    </source>
</evidence>
<dbReference type="Gene3D" id="3.30.70.100">
    <property type="match status" value="2"/>
</dbReference>
<proteinExistence type="predicted"/>
<comment type="subcellular location">
    <subcellularLocation>
        <location evidence="1">Membrane</location>
        <topology evidence="1">Peripheral membrane protein</topology>
    </subcellularLocation>
</comment>
<keyword evidence="5" id="KW-1185">Reference proteome</keyword>
<name>A0A2U1KQL5_ARTAN</name>
<comment type="caution">
    <text evidence="4">The sequence shown here is derived from an EMBL/GenBank/DDBJ whole genome shotgun (WGS) entry which is preliminary data.</text>
</comment>
<feature type="domain" description="HMA" evidence="3">
    <location>
        <begin position="31"/>
        <end position="94"/>
    </location>
</feature>
<dbReference type="GO" id="GO:0046872">
    <property type="term" value="F:metal ion binding"/>
    <property type="evidence" value="ECO:0007669"/>
    <property type="project" value="InterPro"/>
</dbReference>
<dbReference type="InterPro" id="IPR044594">
    <property type="entry name" value="HIPP01/3/5/6"/>
</dbReference>
<evidence type="ECO:0000256" key="2">
    <source>
        <dbReference type="SAM" id="MobiDB-lite"/>
    </source>
</evidence>
<evidence type="ECO:0000256" key="1">
    <source>
        <dbReference type="ARBA" id="ARBA00004170"/>
    </source>
</evidence>
<protein>
    <submittedName>
        <fullName evidence="4">Heavy metal-associated domain, HMA</fullName>
    </submittedName>
</protein>
<accession>A0A2U1KQL5</accession>
<feature type="region of interest" description="Disordered" evidence="2">
    <location>
        <begin position="1"/>
        <end position="22"/>
    </location>
</feature>
<dbReference type="CDD" id="cd00371">
    <property type="entry name" value="HMA"/>
    <property type="match status" value="2"/>
</dbReference>
<dbReference type="GO" id="GO:0009626">
    <property type="term" value="P:plant-type hypersensitive response"/>
    <property type="evidence" value="ECO:0007669"/>
    <property type="project" value="UniProtKB-KW"/>
</dbReference>
<dbReference type="STRING" id="35608.A0A2U1KQL5"/>
<feature type="region of interest" description="Disordered" evidence="2">
    <location>
        <begin position="93"/>
        <end position="131"/>
    </location>
</feature>
<dbReference type="PANTHER" id="PTHR46413:SF28">
    <property type="entry name" value="HEAVY METAL-ASSOCIATED DOMAIN, HMA, HEAVY METAL-ASSOCIATED DOMAIN SUPERFAMILY"/>
    <property type="match status" value="1"/>
</dbReference>
<dbReference type="GO" id="GO:0016020">
    <property type="term" value="C:membrane"/>
    <property type="evidence" value="ECO:0007669"/>
    <property type="project" value="UniProtKB-SubCell"/>
</dbReference>
<reference evidence="4 5" key="1">
    <citation type="journal article" date="2018" name="Mol. Plant">
        <title>The genome of Artemisia annua provides insight into the evolution of Asteraceae family and artemisinin biosynthesis.</title>
        <authorList>
            <person name="Shen Q."/>
            <person name="Zhang L."/>
            <person name="Liao Z."/>
            <person name="Wang S."/>
            <person name="Yan T."/>
            <person name="Shi P."/>
            <person name="Liu M."/>
            <person name="Fu X."/>
            <person name="Pan Q."/>
            <person name="Wang Y."/>
            <person name="Lv Z."/>
            <person name="Lu X."/>
            <person name="Zhang F."/>
            <person name="Jiang W."/>
            <person name="Ma Y."/>
            <person name="Chen M."/>
            <person name="Hao X."/>
            <person name="Li L."/>
            <person name="Tang Y."/>
            <person name="Lv G."/>
            <person name="Zhou Y."/>
            <person name="Sun X."/>
            <person name="Brodelius P.E."/>
            <person name="Rose J.K.C."/>
            <person name="Tang K."/>
        </authorList>
    </citation>
    <scope>NUCLEOTIDE SEQUENCE [LARGE SCALE GENOMIC DNA]</scope>
    <source>
        <strain evidence="5">cv. Huhao1</strain>
        <tissue evidence="4">Leaf</tissue>
    </source>
</reference>
<evidence type="ECO:0000313" key="5">
    <source>
        <dbReference type="Proteomes" id="UP000245207"/>
    </source>
</evidence>
<dbReference type="EMBL" id="PKPP01015027">
    <property type="protein sequence ID" value="PWA39028.1"/>
    <property type="molecule type" value="Genomic_DNA"/>
</dbReference>